<gene>
    <name evidence="2" type="ORF">DKZ56_08200</name>
</gene>
<accession>A0A4P6UUI0</accession>
<dbReference type="KEGG" id="uth:DKZ56_08200"/>
<dbReference type="InterPro" id="IPR020076">
    <property type="entry name" value="DUF2768"/>
</dbReference>
<dbReference type="EMBL" id="CP036528">
    <property type="protein sequence ID" value="QBK25841.1"/>
    <property type="molecule type" value="Genomic_DNA"/>
</dbReference>
<feature type="transmembrane region" description="Helical" evidence="1">
    <location>
        <begin position="63"/>
        <end position="86"/>
    </location>
</feature>
<sequence length="88" mass="9762">MINPFILMDMNAFVLGSARGPLANMSPLDVMWVSFYSIAAMILSIIMVTAARKWIKNSILSSLIRLIAFIIFIIGTLLMVLVVSTWPS</sequence>
<keyword evidence="3" id="KW-1185">Reference proteome</keyword>
<dbReference type="RefSeq" id="WP_208649537.1">
    <property type="nucleotide sequence ID" value="NZ_CP036528.1"/>
</dbReference>
<feature type="transmembrane region" description="Helical" evidence="1">
    <location>
        <begin position="30"/>
        <end position="51"/>
    </location>
</feature>
<evidence type="ECO:0000256" key="1">
    <source>
        <dbReference type="SAM" id="Phobius"/>
    </source>
</evidence>
<evidence type="ECO:0000313" key="2">
    <source>
        <dbReference type="EMBL" id="QBK25841.1"/>
    </source>
</evidence>
<keyword evidence="1" id="KW-1133">Transmembrane helix</keyword>
<keyword evidence="1" id="KW-0472">Membrane</keyword>
<evidence type="ECO:0000313" key="3">
    <source>
        <dbReference type="Proteomes" id="UP000291151"/>
    </source>
</evidence>
<organism evidence="2 3">
    <name type="scientific">Ureibacillus thermophilus</name>
    <dbReference type="NCBI Taxonomy" id="367743"/>
    <lineage>
        <taxon>Bacteria</taxon>
        <taxon>Bacillati</taxon>
        <taxon>Bacillota</taxon>
        <taxon>Bacilli</taxon>
        <taxon>Bacillales</taxon>
        <taxon>Caryophanaceae</taxon>
        <taxon>Ureibacillus</taxon>
    </lineage>
</organism>
<name>A0A4P6UUI0_9BACL</name>
<dbReference type="Proteomes" id="UP000291151">
    <property type="component" value="Chromosome"/>
</dbReference>
<reference evidence="2 3" key="1">
    <citation type="submission" date="2019-02" db="EMBL/GenBank/DDBJ databases">
        <title>Ureibacillus thermophilus.</title>
        <authorList>
            <person name="Sunny J.S."/>
            <person name="Natarajan A."/>
            <person name="Saleena L.M."/>
        </authorList>
    </citation>
    <scope>NUCLEOTIDE SEQUENCE [LARGE SCALE GENOMIC DNA]</scope>
    <source>
        <strain evidence="2 3">LM102</strain>
    </source>
</reference>
<dbReference type="AlphaFoldDB" id="A0A4P6UUI0"/>
<keyword evidence="1" id="KW-0812">Transmembrane</keyword>
<dbReference type="Pfam" id="PF10966">
    <property type="entry name" value="DUF2768"/>
    <property type="match status" value="1"/>
</dbReference>
<protein>
    <submittedName>
        <fullName evidence="2">DUF2768 domain-containing protein</fullName>
    </submittedName>
</protein>
<proteinExistence type="predicted"/>